<keyword evidence="2" id="KW-0472">Membrane</keyword>
<evidence type="ECO:0000313" key="4">
    <source>
        <dbReference type="Proteomes" id="UP000316215"/>
    </source>
</evidence>
<feature type="transmembrane region" description="Helical" evidence="2">
    <location>
        <begin position="46"/>
        <end position="70"/>
    </location>
</feature>
<evidence type="ECO:0000313" key="3">
    <source>
        <dbReference type="EMBL" id="QDI68422.1"/>
    </source>
</evidence>
<keyword evidence="2" id="KW-1133">Transmembrane helix</keyword>
<dbReference type="KEGG" id="sast:CD934_06835"/>
<feature type="transmembrane region" description="Helical" evidence="2">
    <location>
        <begin position="90"/>
        <end position="107"/>
    </location>
</feature>
<protein>
    <submittedName>
        <fullName evidence="3">Uncharacterized protein</fullName>
    </submittedName>
</protein>
<keyword evidence="4" id="KW-1185">Reference proteome</keyword>
<evidence type="ECO:0000256" key="2">
    <source>
        <dbReference type="SAM" id="Phobius"/>
    </source>
</evidence>
<gene>
    <name evidence="3" type="ORF">CD934_06835</name>
</gene>
<keyword evidence="2" id="KW-0812">Transmembrane</keyword>
<dbReference type="RefSeq" id="WP_142231541.1">
    <property type="nucleotide sequence ID" value="NZ_CP022310.1"/>
</dbReference>
<dbReference type="EMBL" id="CP022310">
    <property type="protein sequence ID" value="QDI68422.1"/>
    <property type="molecule type" value="Genomic_DNA"/>
</dbReference>
<evidence type="ECO:0000256" key="1">
    <source>
        <dbReference type="SAM" id="MobiDB-lite"/>
    </source>
</evidence>
<name>A0A514JN45_9ACTN</name>
<feature type="region of interest" description="Disordered" evidence="1">
    <location>
        <begin position="119"/>
        <end position="175"/>
    </location>
</feature>
<accession>A0A7W3M4G1</accession>
<proteinExistence type="predicted"/>
<accession>A0A514JN45</accession>
<organism evidence="3 4">
    <name type="scientific">Streptomyces calvus</name>
    <dbReference type="NCBI Taxonomy" id="67282"/>
    <lineage>
        <taxon>Bacteria</taxon>
        <taxon>Bacillati</taxon>
        <taxon>Actinomycetota</taxon>
        <taxon>Actinomycetes</taxon>
        <taxon>Kitasatosporales</taxon>
        <taxon>Streptomycetaceae</taxon>
        <taxon>Streptomyces</taxon>
    </lineage>
</organism>
<reference evidence="3 4" key="1">
    <citation type="submission" date="2017-07" db="EMBL/GenBank/DDBJ databases">
        <title>The Complete Genome of Streptomyces asterosporus-ZSY.</title>
        <authorList>
            <person name="Zhang S."/>
        </authorList>
    </citation>
    <scope>NUCLEOTIDE SEQUENCE [LARGE SCALE GENOMIC DNA]</scope>
    <source>
        <strain evidence="3 4">DSM 41452</strain>
    </source>
</reference>
<dbReference type="Proteomes" id="UP000316215">
    <property type="component" value="Chromosome"/>
</dbReference>
<sequence length="175" mass="18100">MRMVVESATGLPTLLFTAALVVVVCFWLLVAVGATTARSFDSDADLGALGLGGVPVAVAFSLLTVLAWLLATGTGVLLGLALPGGPAAGLLRPVVACGALLAAWRLTRRCVRPLHRLFADEPDEPGRPGQPGEPGDPEPSRPPHRPGAQRGGVPRTARRTADGMRPRLPQNHSAG</sequence>
<feature type="transmembrane region" description="Helical" evidence="2">
    <location>
        <begin position="12"/>
        <end position="34"/>
    </location>
</feature>
<dbReference type="AlphaFoldDB" id="A0A514JN45"/>